<dbReference type="GO" id="GO:0005737">
    <property type="term" value="C:cytoplasm"/>
    <property type="evidence" value="ECO:0007669"/>
    <property type="project" value="TreeGrafter"/>
</dbReference>
<evidence type="ECO:0000313" key="2">
    <source>
        <dbReference type="Proteomes" id="UP000663880"/>
    </source>
</evidence>
<dbReference type="GO" id="GO:0003682">
    <property type="term" value="F:chromatin binding"/>
    <property type="evidence" value="ECO:0007669"/>
    <property type="project" value="InterPro"/>
</dbReference>
<dbReference type="PANTHER" id="PTHR46461:SF1">
    <property type="entry name" value="KELCH DOMAIN-CONTAINING PROTEIN 3"/>
    <property type="match status" value="1"/>
</dbReference>
<dbReference type="SUPFAM" id="SSF117281">
    <property type="entry name" value="Kelch motif"/>
    <property type="match status" value="1"/>
</dbReference>
<evidence type="ECO:0000313" key="1">
    <source>
        <dbReference type="EMBL" id="CAF4895899.1"/>
    </source>
</evidence>
<dbReference type="InterPro" id="IPR052637">
    <property type="entry name" value="KLHDC3-like"/>
</dbReference>
<dbReference type="InterPro" id="IPR015915">
    <property type="entry name" value="Kelch-typ_b-propeller"/>
</dbReference>
<dbReference type="Pfam" id="PF24681">
    <property type="entry name" value="Kelch_KLHDC2_KLHL20_DRC7"/>
    <property type="match status" value="1"/>
</dbReference>
<dbReference type="Proteomes" id="UP000663880">
    <property type="component" value="Unassembled WGS sequence"/>
</dbReference>
<gene>
    <name evidence="1" type="ORF">PMACD_LOCUS10873</name>
</gene>
<reference evidence="1" key="1">
    <citation type="submission" date="2021-02" db="EMBL/GenBank/DDBJ databases">
        <authorList>
            <person name="Steward A R."/>
        </authorList>
    </citation>
    <scope>NUCLEOTIDE SEQUENCE</scope>
</reference>
<evidence type="ECO:0008006" key="3">
    <source>
        <dbReference type="Google" id="ProtNLM"/>
    </source>
</evidence>
<organism evidence="1 2">
    <name type="scientific">Pieris macdunnoughi</name>
    <dbReference type="NCBI Taxonomy" id="345717"/>
    <lineage>
        <taxon>Eukaryota</taxon>
        <taxon>Metazoa</taxon>
        <taxon>Ecdysozoa</taxon>
        <taxon>Arthropoda</taxon>
        <taxon>Hexapoda</taxon>
        <taxon>Insecta</taxon>
        <taxon>Pterygota</taxon>
        <taxon>Neoptera</taxon>
        <taxon>Endopterygota</taxon>
        <taxon>Lepidoptera</taxon>
        <taxon>Glossata</taxon>
        <taxon>Ditrysia</taxon>
        <taxon>Papilionoidea</taxon>
        <taxon>Pieridae</taxon>
        <taxon>Pierinae</taxon>
        <taxon>Pieris</taxon>
    </lineage>
</organism>
<protein>
    <recommendedName>
        <fullName evidence="3">Kelch domain-containing protein 3</fullName>
    </recommendedName>
</protein>
<dbReference type="EMBL" id="CAJOBZ010000033">
    <property type="protein sequence ID" value="CAF4895899.1"/>
    <property type="molecule type" value="Genomic_DNA"/>
</dbReference>
<dbReference type="AlphaFoldDB" id="A0A821UUU8"/>
<dbReference type="Gene3D" id="2.120.10.80">
    <property type="entry name" value="Kelch-type beta propeller"/>
    <property type="match status" value="2"/>
</dbReference>
<accession>A0A821UUU8</accession>
<keyword evidence="2" id="KW-1185">Reference proteome</keyword>
<dbReference type="PANTHER" id="PTHR46461">
    <property type="entry name" value="KELCH DOMAIN-CONTAINING PROTEIN 3"/>
    <property type="match status" value="1"/>
</dbReference>
<comment type="caution">
    <text evidence="1">The sequence shown here is derived from an EMBL/GenBank/DDBJ whole genome shotgun (WGS) entry which is preliminary data.</text>
</comment>
<dbReference type="OrthoDB" id="432528at2759"/>
<name>A0A821UUU8_9NEOP</name>
<proteinExistence type="predicted"/>
<sequence length="384" mass="44626">MYWTLHTHGGPRRVNHAAALVGDKIYSFGGYSSLEEYRLWEPISVHVLDTTVYKWAPVEYSNLIGAPFQRYGHTCVTYGDKIYLWGGRNYTVPCDIVYCFDTEELKWSTPLVSGRIPNGKDGHSACIVNNKMYIFGGFDYITDEYTNNLHYLNLQTMEWCYVCAKGSPPVGRDFHTALAYGDRMYIFGGRSELSRPHSNDQEYYCDLVYYFDTVTETWVKVKAKGVKPDGRRSHSSWIHNDFMYIFGGYNDRKKTHYNDIHRYSLLSNHWEFINVYGTPPCKRRRQVCILYNDKYSDKVYLFGGTSPTDNVPVETKDDESEDEERVLDKDDLHLLEYLPSLKVLCIMYITKNKMNTAELPNDLLVDIQIMTQPNKISSPIEEML</sequence>